<dbReference type="InterPro" id="IPR036380">
    <property type="entry name" value="Isochorismatase-like_sf"/>
</dbReference>
<dbReference type="OrthoDB" id="1157330at2"/>
<evidence type="ECO:0000313" key="3">
    <source>
        <dbReference type="EMBL" id="CAA0125305.1"/>
    </source>
</evidence>
<dbReference type="InterPro" id="IPR000868">
    <property type="entry name" value="Isochorismatase-like_dom"/>
</dbReference>
<dbReference type="Gene3D" id="3.40.50.850">
    <property type="entry name" value="Isochorismatase-like"/>
    <property type="match status" value="1"/>
</dbReference>
<dbReference type="Proteomes" id="UP000441399">
    <property type="component" value="Unassembled WGS sequence"/>
</dbReference>
<proteinExistence type="predicted"/>
<evidence type="ECO:0000313" key="4">
    <source>
        <dbReference type="Proteomes" id="UP000441399"/>
    </source>
</evidence>
<dbReference type="PANTHER" id="PTHR43540:SF14">
    <property type="entry name" value="ISOCHORISMATASE"/>
    <property type="match status" value="1"/>
</dbReference>
<keyword evidence="4" id="KW-1185">Reference proteome</keyword>
<keyword evidence="1 3" id="KW-0378">Hydrolase</keyword>
<dbReference type="GO" id="GO:0016787">
    <property type="term" value="F:hydrolase activity"/>
    <property type="evidence" value="ECO:0007669"/>
    <property type="project" value="UniProtKB-KW"/>
</dbReference>
<accession>A0A5S9R0C2</accession>
<reference evidence="3 4" key="1">
    <citation type="submission" date="2019-11" db="EMBL/GenBank/DDBJ databases">
        <authorList>
            <person name="Holert J."/>
        </authorList>
    </citation>
    <scope>NUCLEOTIDE SEQUENCE [LARGE SCALE GENOMIC DNA]</scope>
    <source>
        <strain evidence="3">SB11_3</strain>
    </source>
</reference>
<dbReference type="AlphaFoldDB" id="A0A5S9R0C2"/>
<dbReference type="InterPro" id="IPR050272">
    <property type="entry name" value="Isochorismatase-like_hydrls"/>
</dbReference>
<feature type="domain" description="Isochorismatase-like" evidence="2">
    <location>
        <begin position="3"/>
        <end position="141"/>
    </location>
</feature>
<sequence>MTSAVLIIDVQRGVFESETEIFDAQRVIDNINILIDKARLQSSIVIFIQHEIQGVAEYGSKIWQLCSKLNVMPHDERVRKTTPDSFSGTNLDDILQKLDVDSLVVTGYASDVCIDRTTFSAVTRGYSVKLIKDAHTTQSKGALTASQIRDHHNVILSMYPQVELIDTVDW</sequence>
<dbReference type="PANTHER" id="PTHR43540">
    <property type="entry name" value="PEROXYUREIDOACRYLATE/UREIDOACRYLATE AMIDOHYDROLASE-RELATED"/>
    <property type="match status" value="1"/>
</dbReference>
<dbReference type="EC" id="3.5.2.19" evidence="3"/>
<name>A0A5S9R0C2_9GAMM</name>
<dbReference type="EMBL" id="CACSIO010000061">
    <property type="protein sequence ID" value="CAA0125305.1"/>
    <property type="molecule type" value="Genomic_DNA"/>
</dbReference>
<dbReference type="Pfam" id="PF00857">
    <property type="entry name" value="Isochorismatase"/>
    <property type="match status" value="1"/>
</dbReference>
<organism evidence="3 4">
    <name type="scientific">BD1-7 clade bacterium</name>
    <dbReference type="NCBI Taxonomy" id="2029982"/>
    <lineage>
        <taxon>Bacteria</taxon>
        <taxon>Pseudomonadati</taxon>
        <taxon>Pseudomonadota</taxon>
        <taxon>Gammaproteobacteria</taxon>
        <taxon>Cellvibrionales</taxon>
        <taxon>Spongiibacteraceae</taxon>
        <taxon>BD1-7 clade</taxon>
    </lineage>
</organism>
<evidence type="ECO:0000256" key="1">
    <source>
        <dbReference type="ARBA" id="ARBA00022801"/>
    </source>
</evidence>
<protein>
    <submittedName>
        <fullName evidence="3">Streptothricin hydrolase</fullName>
        <ecNumber evidence="3">3.5.2.19</ecNumber>
    </submittedName>
</protein>
<dbReference type="SUPFAM" id="SSF52499">
    <property type="entry name" value="Isochorismatase-like hydrolases"/>
    <property type="match status" value="1"/>
</dbReference>
<gene>
    <name evidence="3" type="primary">sttH_2</name>
    <name evidence="3" type="ORF">OPDIPICF_03434</name>
</gene>
<evidence type="ECO:0000259" key="2">
    <source>
        <dbReference type="Pfam" id="PF00857"/>
    </source>
</evidence>